<feature type="region of interest" description="Disordered" evidence="1">
    <location>
        <begin position="1"/>
        <end position="20"/>
    </location>
</feature>
<sequence length="57" mass="6012">MMTNSGSTPDGRSADSKETRHKTPLWVKGFLVAAAVIVVAFAVMHLTGGGMVMNHTP</sequence>
<protein>
    <submittedName>
        <fullName evidence="3">Uncharacterized protein</fullName>
    </submittedName>
</protein>
<evidence type="ECO:0000313" key="4">
    <source>
        <dbReference type="Proteomes" id="UP000035722"/>
    </source>
</evidence>
<evidence type="ECO:0000256" key="1">
    <source>
        <dbReference type="SAM" id="MobiDB-lite"/>
    </source>
</evidence>
<organism evidence="3 4">
    <name type="scientific">Pseudarthrobacter siccitolerans</name>
    <dbReference type="NCBI Taxonomy" id="861266"/>
    <lineage>
        <taxon>Bacteria</taxon>
        <taxon>Bacillati</taxon>
        <taxon>Actinomycetota</taxon>
        <taxon>Actinomycetes</taxon>
        <taxon>Micrococcales</taxon>
        <taxon>Micrococcaceae</taxon>
        <taxon>Pseudarthrobacter</taxon>
    </lineage>
</organism>
<reference evidence="4" key="1">
    <citation type="journal article" date="2014" name="Genome Announc.">
        <title>Genome Sequence of Arthrobacter siccitolerans 4J27, a Xeroprotectant-Producing Desiccation-Tolerant Microorganism.</title>
        <authorList>
            <person name="Manzanera M."/>
            <person name="Santa-Cruz-Calvo L."/>
            <person name="Vilchez J.I."/>
            <person name="Garcia-Fontana C."/>
            <person name="Silva-Castro G.A."/>
            <person name="Calvo C."/>
            <person name="Gonzalez-Lopez J."/>
        </authorList>
    </citation>
    <scope>NUCLEOTIDE SEQUENCE [LARGE SCALE GENOMIC DNA]</scope>
    <source>
        <strain evidence="4">4J27</strain>
    </source>
</reference>
<gene>
    <name evidence="3" type="ORF">ARTSIC4J27_3514</name>
</gene>
<dbReference type="EMBL" id="CAQI01000051">
    <property type="protein sequence ID" value="CCQ47525.1"/>
    <property type="molecule type" value="Genomic_DNA"/>
</dbReference>
<comment type="caution">
    <text evidence="3">The sequence shown here is derived from an EMBL/GenBank/DDBJ whole genome shotgun (WGS) entry which is preliminary data.</text>
</comment>
<name>A0A024H5U7_9MICC</name>
<keyword evidence="2" id="KW-0472">Membrane</keyword>
<proteinExistence type="predicted"/>
<evidence type="ECO:0000313" key="3">
    <source>
        <dbReference type="EMBL" id="CCQ47525.1"/>
    </source>
</evidence>
<evidence type="ECO:0000256" key="2">
    <source>
        <dbReference type="SAM" id="Phobius"/>
    </source>
</evidence>
<dbReference type="STRING" id="861266.ARTSIC4J27_3514"/>
<accession>A0A024H5U7</accession>
<dbReference type="Proteomes" id="UP000035722">
    <property type="component" value="Unassembled WGS sequence"/>
</dbReference>
<feature type="transmembrane region" description="Helical" evidence="2">
    <location>
        <begin position="25"/>
        <end position="47"/>
    </location>
</feature>
<keyword evidence="2" id="KW-1133">Transmembrane helix</keyword>
<feature type="compositionally biased region" description="Polar residues" evidence="1">
    <location>
        <begin position="1"/>
        <end position="10"/>
    </location>
</feature>
<dbReference type="AlphaFoldDB" id="A0A024H5U7"/>
<keyword evidence="4" id="KW-1185">Reference proteome</keyword>
<keyword evidence="2" id="KW-0812">Transmembrane</keyword>